<feature type="region of interest" description="Disordered" evidence="3">
    <location>
        <begin position="18"/>
        <end position="186"/>
    </location>
</feature>
<reference evidence="4" key="2">
    <citation type="submission" date="2025-08" db="UniProtKB">
        <authorList>
            <consortium name="Ensembl"/>
        </authorList>
    </citation>
    <scope>IDENTIFICATION</scope>
</reference>
<feature type="region of interest" description="Disordered" evidence="3">
    <location>
        <begin position="639"/>
        <end position="674"/>
    </location>
</feature>
<feature type="region of interest" description="Disordered" evidence="3">
    <location>
        <begin position="198"/>
        <end position="261"/>
    </location>
</feature>
<dbReference type="OrthoDB" id="8944374at2759"/>
<evidence type="ECO:0000313" key="4">
    <source>
        <dbReference type="Ensembl" id="ENSGWIP00000028380.1"/>
    </source>
</evidence>
<gene>
    <name evidence="4" type="primary">LOC114481852</name>
</gene>
<dbReference type="AlphaFoldDB" id="A0A8C5N2C8"/>
<dbReference type="RefSeq" id="XP_028332709.1">
    <property type="nucleotide sequence ID" value="XM_028476908.1"/>
</dbReference>
<evidence type="ECO:0000256" key="2">
    <source>
        <dbReference type="ARBA" id="ARBA00023054"/>
    </source>
</evidence>
<feature type="compositionally biased region" description="Low complexity" evidence="3">
    <location>
        <begin position="215"/>
        <end position="228"/>
    </location>
</feature>
<feature type="compositionally biased region" description="Polar residues" evidence="3">
    <location>
        <begin position="123"/>
        <end position="133"/>
    </location>
</feature>
<keyword evidence="2" id="KW-0175">Coiled coil</keyword>
<dbReference type="GO" id="GO:0001578">
    <property type="term" value="P:microtubule bundle formation"/>
    <property type="evidence" value="ECO:0007669"/>
    <property type="project" value="TreeGrafter"/>
</dbReference>
<reference evidence="4" key="3">
    <citation type="submission" date="2025-09" db="UniProtKB">
        <authorList>
            <consortium name="Ensembl"/>
        </authorList>
    </citation>
    <scope>IDENTIFICATION</scope>
</reference>
<dbReference type="Proteomes" id="UP000694680">
    <property type="component" value="Chromosome 19"/>
</dbReference>
<sequence length="674" mass="72302">MLHPSLVLMPTMVSRLPKFGSRSKHPLPPVTPGAARLTNGFYHHPGPTGADGPHGPASSKQNGVCVNGTGTSATKAHQDFGKPAASDAKSRGSSSKPLPGGGAKLTQRSLKAPQISVRPLRPSSGSGHPTNPLLQKKTPAARSFSSEGIGSAPFDNNDLIRSRSLTQVRPPPTYSNPVPRSKAQCSAPVLPSTYKKPLLSSFGSASKPSGVSYKLSRPSLLRQPRPLRATSTNEKRNSLETLPTSENSPDASPEALPTSHDHMPNVVETLQEVCLSSVDTTDDLGCSRFSSKNDDDDSGLDQSGSRIDRLSVNEAAETSLSFLEDWTIMGCRGDHGEQRLACQNQSDQEQGGSSLDLSPSDSCGSGGTFLWDEEGLQPLGGVATSISHGHSHHIGSFDSDISGSDFLSNLESCDLDDDDLMLDGDLLEETSLSGSHRLSLSSQWKNQLCWEQHRSPDGPGVTGVNGLGLDVEELAEDCSAVRCQLEFLQTFLQHDRDDQCSSDKDVTSQSPDSQLQVLLQEVLQLREDLRCRDRTIAQLSVQLTLSPATTKCRCQETTGRTNQCTQTSVKERESVASQTPWTGPKSQIFGSAHQDLLKHRAPPPAERLCPPSKPPLVQDNRKVIRSLLPSKLRLPVFHLSDSASSPSPVVPSRNAKNKAPPSSCTSRLSKPKLG</sequence>
<evidence type="ECO:0000256" key="3">
    <source>
        <dbReference type="SAM" id="MobiDB-lite"/>
    </source>
</evidence>
<comment type="similarity">
    <text evidence="1">Belongs to the CCSER family.</text>
</comment>
<evidence type="ECO:0000256" key="1">
    <source>
        <dbReference type="ARBA" id="ARBA00010949"/>
    </source>
</evidence>
<feature type="compositionally biased region" description="Polar residues" evidence="3">
    <location>
        <begin position="239"/>
        <end position="250"/>
    </location>
</feature>
<dbReference type="GeneID" id="114481852"/>
<feature type="compositionally biased region" description="Polar residues" evidence="3">
    <location>
        <begin position="58"/>
        <end position="75"/>
    </location>
</feature>
<proteinExistence type="inferred from homology"/>
<feature type="region of interest" description="Disordered" evidence="3">
    <location>
        <begin position="286"/>
        <end position="305"/>
    </location>
</feature>
<dbReference type="PANTHER" id="PTHR22461">
    <property type="entry name" value="SERINE-RICH COILED-COIL DOMAIN-CONTAINING PROTEIN 2-RELATED"/>
    <property type="match status" value="1"/>
</dbReference>
<keyword evidence="5" id="KW-1185">Reference proteome</keyword>
<reference evidence="4" key="1">
    <citation type="submission" date="2020-06" db="EMBL/GenBank/DDBJ databases">
        <authorList>
            <consortium name="Wellcome Sanger Institute Data Sharing"/>
        </authorList>
    </citation>
    <scope>NUCLEOTIDE SEQUENCE [LARGE SCALE GENOMIC DNA]</scope>
</reference>
<organism evidence="4 5">
    <name type="scientific">Gouania willdenowi</name>
    <name type="common">Blunt-snouted clingfish</name>
    <name type="synonym">Lepadogaster willdenowi</name>
    <dbReference type="NCBI Taxonomy" id="441366"/>
    <lineage>
        <taxon>Eukaryota</taxon>
        <taxon>Metazoa</taxon>
        <taxon>Chordata</taxon>
        <taxon>Craniata</taxon>
        <taxon>Vertebrata</taxon>
        <taxon>Euteleostomi</taxon>
        <taxon>Actinopterygii</taxon>
        <taxon>Neopterygii</taxon>
        <taxon>Teleostei</taxon>
        <taxon>Neoteleostei</taxon>
        <taxon>Acanthomorphata</taxon>
        <taxon>Ovalentaria</taxon>
        <taxon>Blenniimorphae</taxon>
        <taxon>Blenniiformes</taxon>
        <taxon>Gobiesocoidei</taxon>
        <taxon>Gobiesocidae</taxon>
        <taxon>Gobiesocinae</taxon>
        <taxon>Gouania</taxon>
    </lineage>
</organism>
<protein>
    <submittedName>
        <fullName evidence="4">Serine-rich coiled-coil domain-containing protein 2-like</fullName>
    </submittedName>
</protein>
<dbReference type="GO" id="GO:0008017">
    <property type="term" value="F:microtubule binding"/>
    <property type="evidence" value="ECO:0007669"/>
    <property type="project" value="TreeGrafter"/>
</dbReference>
<name>A0A8C5N2C8_GOUWI</name>
<dbReference type="Ensembl" id="ENSGWIT00000030951.1">
    <property type="protein sequence ID" value="ENSGWIP00000028380.1"/>
    <property type="gene ID" value="ENSGWIG00000014810.1"/>
</dbReference>
<dbReference type="GO" id="GO:0015630">
    <property type="term" value="C:microtubule cytoskeleton"/>
    <property type="evidence" value="ECO:0007669"/>
    <property type="project" value="TreeGrafter"/>
</dbReference>
<dbReference type="PANTHER" id="PTHR22461:SF2">
    <property type="entry name" value="SERINE-RICH COILED-COIL DOMAIN-CONTAINING PROTEIN 2"/>
    <property type="match status" value="1"/>
</dbReference>
<accession>A0A8C5N2C8</accession>
<evidence type="ECO:0000313" key="5">
    <source>
        <dbReference type="Proteomes" id="UP000694680"/>
    </source>
</evidence>
<feature type="compositionally biased region" description="Low complexity" evidence="3">
    <location>
        <begin position="640"/>
        <end position="652"/>
    </location>
</feature>
<dbReference type="InterPro" id="IPR029627">
    <property type="entry name" value="CCSER"/>
</dbReference>